<keyword evidence="3" id="KW-1185">Reference proteome</keyword>
<keyword evidence="1" id="KW-1133">Transmembrane helix</keyword>
<name>A0A558BJQ6_9PSEU</name>
<gene>
    <name evidence="2" type="ORF">FNH05_25325</name>
</gene>
<reference evidence="2 3" key="2">
    <citation type="submission" date="2019-08" db="EMBL/GenBank/DDBJ databases">
        <title>Amycolatopsis acidicola sp. nov., isolated from peat swamp forest soil.</title>
        <authorList>
            <person name="Srisuk N."/>
        </authorList>
    </citation>
    <scope>NUCLEOTIDE SEQUENCE [LARGE SCALE GENOMIC DNA]</scope>
    <source>
        <strain evidence="2 3">TBRC 6029</strain>
    </source>
</reference>
<feature type="transmembrane region" description="Helical" evidence="1">
    <location>
        <begin position="123"/>
        <end position="141"/>
    </location>
</feature>
<evidence type="ECO:0000256" key="1">
    <source>
        <dbReference type="SAM" id="Phobius"/>
    </source>
</evidence>
<accession>A0A558BJQ6</accession>
<protein>
    <submittedName>
        <fullName evidence="2">Uncharacterized protein</fullName>
    </submittedName>
</protein>
<evidence type="ECO:0000313" key="3">
    <source>
        <dbReference type="Proteomes" id="UP000320011"/>
    </source>
</evidence>
<feature type="transmembrane region" description="Helical" evidence="1">
    <location>
        <begin position="147"/>
        <end position="166"/>
    </location>
</feature>
<dbReference type="AlphaFoldDB" id="A0A558BJQ6"/>
<dbReference type="RefSeq" id="WP_144591209.1">
    <property type="nucleotide sequence ID" value="NZ_VJWX01000307.1"/>
</dbReference>
<organism evidence="2 3">
    <name type="scientific">Amycolatopsis rhizosphaerae</name>
    <dbReference type="NCBI Taxonomy" id="2053003"/>
    <lineage>
        <taxon>Bacteria</taxon>
        <taxon>Bacillati</taxon>
        <taxon>Actinomycetota</taxon>
        <taxon>Actinomycetes</taxon>
        <taxon>Pseudonocardiales</taxon>
        <taxon>Pseudonocardiaceae</taxon>
        <taxon>Amycolatopsis</taxon>
    </lineage>
</organism>
<sequence length="214" mass="23328">MTFVVTRVIVRRIRAGGGPFRNTTIGGVHVHHQVYGIFLILVAGVGEFVYRPGTPWQQVLAVLFGAGAALTLDEFALWLYLDDVYWTDKGRKSIDALLVASLIGLLLVLGARPFDDTAGQGRITFAVTVVGNLAFSTVAILKGKIGSGVIGLVVSLVAVVAAVRLAKPHSFWARSRYRPGSPKWERASARFPPGRHSRWEDLADRLAGFPRRKP</sequence>
<dbReference type="EMBL" id="VJWX01000307">
    <property type="protein sequence ID" value="TVT36725.1"/>
    <property type="molecule type" value="Genomic_DNA"/>
</dbReference>
<comment type="caution">
    <text evidence="2">The sequence shown here is derived from an EMBL/GenBank/DDBJ whole genome shotgun (WGS) entry which is preliminary data.</text>
</comment>
<keyword evidence="1" id="KW-0472">Membrane</keyword>
<feature type="transmembrane region" description="Helical" evidence="1">
    <location>
        <begin position="32"/>
        <end position="50"/>
    </location>
</feature>
<dbReference type="OrthoDB" id="8535577at2"/>
<proteinExistence type="predicted"/>
<evidence type="ECO:0000313" key="2">
    <source>
        <dbReference type="EMBL" id="TVT36725.1"/>
    </source>
</evidence>
<keyword evidence="1" id="KW-0812">Transmembrane</keyword>
<feature type="transmembrane region" description="Helical" evidence="1">
    <location>
        <begin position="59"/>
        <end position="81"/>
    </location>
</feature>
<dbReference type="Proteomes" id="UP000320011">
    <property type="component" value="Unassembled WGS sequence"/>
</dbReference>
<feature type="transmembrane region" description="Helical" evidence="1">
    <location>
        <begin position="93"/>
        <end position="111"/>
    </location>
</feature>
<reference evidence="2 3" key="1">
    <citation type="submission" date="2019-07" db="EMBL/GenBank/DDBJ databases">
        <authorList>
            <person name="Duangmal K."/>
            <person name="Teo W.F.A."/>
        </authorList>
    </citation>
    <scope>NUCLEOTIDE SEQUENCE [LARGE SCALE GENOMIC DNA]</scope>
    <source>
        <strain evidence="2 3">TBRC 6029</strain>
    </source>
</reference>